<dbReference type="Pfam" id="PF25539">
    <property type="entry name" value="Bestrophin_2"/>
    <property type="match status" value="1"/>
</dbReference>
<dbReference type="Proteomes" id="UP000239649">
    <property type="component" value="Unassembled WGS sequence"/>
</dbReference>
<protein>
    <submittedName>
        <fullName evidence="9">UPF0187 chloroplastic</fullName>
    </submittedName>
</protein>
<dbReference type="PANTHER" id="PTHR33281:SF19">
    <property type="entry name" value="VOLTAGE-DEPENDENT ANION CHANNEL-FORMING PROTEIN YNEE"/>
    <property type="match status" value="1"/>
</dbReference>
<dbReference type="GO" id="GO:0005886">
    <property type="term" value="C:plasma membrane"/>
    <property type="evidence" value="ECO:0007669"/>
    <property type="project" value="UniProtKB-SubCell"/>
</dbReference>
<dbReference type="InterPro" id="IPR044669">
    <property type="entry name" value="YneE/VCCN1/2-like"/>
</dbReference>
<evidence type="ECO:0000313" key="9">
    <source>
        <dbReference type="EMBL" id="PSC67432.1"/>
    </source>
</evidence>
<evidence type="ECO:0000256" key="6">
    <source>
        <dbReference type="ARBA" id="ARBA00023065"/>
    </source>
</evidence>
<evidence type="ECO:0000256" key="2">
    <source>
        <dbReference type="ARBA" id="ARBA00022448"/>
    </source>
</evidence>
<dbReference type="EMBL" id="LHPF02000059">
    <property type="protein sequence ID" value="PSC67432.1"/>
    <property type="molecule type" value="Genomic_DNA"/>
</dbReference>
<gene>
    <name evidence="9" type="ORF">C2E20_8883</name>
</gene>
<keyword evidence="4 8" id="KW-0812">Transmembrane</keyword>
<evidence type="ECO:0000256" key="7">
    <source>
        <dbReference type="ARBA" id="ARBA00023136"/>
    </source>
</evidence>
<evidence type="ECO:0000256" key="1">
    <source>
        <dbReference type="ARBA" id="ARBA00004651"/>
    </source>
</evidence>
<comment type="caution">
    <text evidence="9">The sequence shown here is derived from an EMBL/GenBank/DDBJ whole genome shotgun (WGS) entry which is preliminary data.</text>
</comment>
<sequence length="490" mass="54001">MPAALCTGSAMQLQRRSPVTAAAPAAAAQRLVAPAAAAAPQHAASLRCSLRSTFPGGASISSVAALRTSAGRRSLHVAGAVGPNEKRAQIQQQRLDSLSKIDVLFDEELKALDTNLVKELVADDFKEQDRKKLRVVFDFDRWQRHRSSSRYLRHMTGLFTSRTLKWMGAPLVCTLSVATAVGIYYTAAEMGMVPDIPDIKTNAVFGLTSFALANLLVLTTNTAYQRFDEARKMWGLIVNRSRDMTRQGLAYIPEDQPELQEMFCRWVVAYSRSLMCHLRAGENLERELLGKLPESELRALLTATHRPNFTNQVIAQILKRADLPGAEVKPWDSTANVKASAFVRMDEHLTVFADVTGGCERILRTPVPLMYSRHTSRMLTIWLSFLPFSLWDACHWWTVPVTGLVAYLLLGIKEIGLTVEEPFSILPLEKICDTIESNVWELHSTHSAQGAAASRRRSAATRDATQSMDAEDLVSIAAAVDAGAMPAPAQ</sequence>
<keyword evidence="2" id="KW-0813">Transport</keyword>
<dbReference type="AlphaFoldDB" id="A0A2P6V017"/>
<keyword evidence="3" id="KW-1003">Cell membrane</keyword>
<evidence type="ECO:0000313" key="10">
    <source>
        <dbReference type="Proteomes" id="UP000239649"/>
    </source>
</evidence>
<name>A0A2P6V017_9CHLO</name>
<keyword evidence="5 8" id="KW-1133">Transmembrane helix</keyword>
<evidence type="ECO:0000256" key="8">
    <source>
        <dbReference type="SAM" id="Phobius"/>
    </source>
</evidence>
<evidence type="ECO:0000256" key="3">
    <source>
        <dbReference type="ARBA" id="ARBA00022475"/>
    </source>
</evidence>
<dbReference type="OrthoDB" id="1368at2759"/>
<comment type="subcellular location">
    <subcellularLocation>
        <location evidence="1">Cell membrane</location>
        <topology evidence="1">Multi-pass membrane protein</topology>
    </subcellularLocation>
</comment>
<accession>A0A2P6V017</accession>
<keyword evidence="6" id="KW-0406">Ion transport</keyword>
<evidence type="ECO:0000256" key="5">
    <source>
        <dbReference type="ARBA" id="ARBA00022989"/>
    </source>
</evidence>
<reference evidence="9 10" key="1">
    <citation type="journal article" date="2018" name="Plant J.">
        <title>Genome sequences of Chlorella sorokiniana UTEX 1602 and Micractinium conductrix SAG 241.80: implications to maltose excretion by a green alga.</title>
        <authorList>
            <person name="Arriola M.B."/>
            <person name="Velmurugan N."/>
            <person name="Zhang Y."/>
            <person name="Plunkett M.H."/>
            <person name="Hondzo H."/>
            <person name="Barney B.M."/>
        </authorList>
    </citation>
    <scope>NUCLEOTIDE SEQUENCE [LARGE SCALE GENOMIC DNA]</scope>
    <source>
        <strain evidence="9 10">SAG 241.80</strain>
    </source>
</reference>
<proteinExistence type="predicted"/>
<keyword evidence="10" id="KW-1185">Reference proteome</keyword>
<organism evidence="9 10">
    <name type="scientific">Micractinium conductrix</name>
    <dbReference type="NCBI Taxonomy" id="554055"/>
    <lineage>
        <taxon>Eukaryota</taxon>
        <taxon>Viridiplantae</taxon>
        <taxon>Chlorophyta</taxon>
        <taxon>core chlorophytes</taxon>
        <taxon>Trebouxiophyceae</taxon>
        <taxon>Chlorellales</taxon>
        <taxon>Chlorellaceae</taxon>
        <taxon>Chlorella clade</taxon>
        <taxon>Micractinium</taxon>
    </lineage>
</organism>
<feature type="transmembrane region" description="Helical" evidence="8">
    <location>
        <begin position="205"/>
        <end position="224"/>
    </location>
</feature>
<feature type="transmembrane region" description="Helical" evidence="8">
    <location>
        <begin position="163"/>
        <end position="185"/>
    </location>
</feature>
<dbReference type="PANTHER" id="PTHR33281">
    <property type="entry name" value="UPF0187 PROTEIN YNEE"/>
    <property type="match status" value="1"/>
</dbReference>
<dbReference type="GO" id="GO:0005254">
    <property type="term" value="F:chloride channel activity"/>
    <property type="evidence" value="ECO:0007669"/>
    <property type="project" value="InterPro"/>
</dbReference>
<dbReference type="STRING" id="554055.A0A2P6V017"/>
<evidence type="ECO:0000256" key="4">
    <source>
        <dbReference type="ARBA" id="ARBA00022692"/>
    </source>
</evidence>
<keyword evidence="7 8" id="KW-0472">Membrane</keyword>